<protein>
    <submittedName>
        <fullName evidence="1">Uncharacterized protein</fullName>
    </submittedName>
</protein>
<keyword evidence="2" id="KW-1185">Reference proteome</keyword>
<accession>A0ABU2RGZ5</accession>
<reference evidence="2" key="1">
    <citation type="submission" date="2023-07" db="EMBL/GenBank/DDBJ databases">
        <title>30 novel species of actinomycetes from the DSMZ collection.</title>
        <authorList>
            <person name="Nouioui I."/>
        </authorList>
    </citation>
    <scope>NUCLEOTIDE SEQUENCE [LARGE SCALE GENOMIC DNA]</scope>
    <source>
        <strain evidence="2">DSM 41770</strain>
    </source>
</reference>
<proteinExistence type="predicted"/>
<organism evidence="1 2">
    <name type="scientific">Streptomyces salyersiae</name>
    <dbReference type="NCBI Taxonomy" id="3075530"/>
    <lineage>
        <taxon>Bacteria</taxon>
        <taxon>Bacillati</taxon>
        <taxon>Actinomycetota</taxon>
        <taxon>Actinomycetes</taxon>
        <taxon>Kitasatosporales</taxon>
        <taxon>Streptomycetaceae</taxon>
        <taxon>Streptomyces</taxon>
    </lineage>
</organism>
<gene>
    <name evidence="1" type="ORF">RM649_08890</name>
</gene>
<comment type="caution">
    <text evidence="1">The sequence shown here is derived from an EMBL/GenBank/DDBJ whole genome shotgun (WGS) entry which is preliminary data.</text>
</comment>
<evidence type="ECO:0000313" key="2">
    <source>
        <dbReference type="Proteomes" id="UP001183777"/>
    </source>
</evidence>
<dbReference type="Proteomes" id="UP001183777">
    <property type="component" value="Unassembled WGS sequence"/>
</dbReference>
<dbReference type="EMBL" id="JAVREX010000003">
    <property type="protein sequence ID" value="MDT0427755.1"/>
    <property type="molecule type" value="Genomic_DNA"/>
</dbReference>
<name>A0ABU2RGZ5_9ACTN</name>
<dbReference type="RefSeq" id="WP_311655868.1">
    <property type="nucleotide sequence ID" value="NZ_JAVREX010000003.1"/>
</dbReference>
<evidence type="ECO:0000313" key="1">
    <source>
        <dbReference type="EMBL" id="MDT0427755.1"/>
    </source>
</evidence>
<sequence length="119" mass="13431">MPEPDDMGSDAAASVELRAEVQYDHGNHRWRWSSAGELVPSMREAARTPRDLQVMLTVYGRIAARLLEKDKLVLRARVTAHWLPTGGTAIGSYDWYRSAETGRLIPAQEPWALWPGTMR</sequence>